<feature type="compositionally biased region" description="Basic and acidic residues" evidence="2">
    <location>
        <begin position="111"/>
        <end position="144"/>
    </location>
</feature>
<evidence type="ECO:0000256" key="2">
    <source>
        <dbReference type="SAM" id="MobiDB-lite"/>
    </source>
</evidence>
<feature type="compositionally biased region" description="Basic and acidic residues" evidence="2">
    <location>
        <begin position="525"/>
        <end position="542"/>
    </location>
</feature>
<dbReference type="HOGENOM" id="CLU_351497_0_0_4"/>
<proteinExistence type="predicted"/>
<feature type="compositionally biased region" description="Basic residues" evidence="2">
    <location>
        <begin position="150"/>
        <end position="162"/>
    </location>
</feature>
<dbReference type="EMBL" id="CP000124">
    <property type="protein sequence ID" value="ABA49856.1"/>
    <property type="molecule type" value="Genomic_DNA"/>
</dbReference>
<dbReference type="Proteomes" id="UP000002700">
    <property type="component" value="Chromosome I"/>
</dbReference>
<feature type="coiled-coil region" evidence="1">
    <location>
        <begin position="190"/>
        <end position="224"/>
    </location>
</feature>
<feature type="compositionally biased region" description="Low complexity" evidence="2">
    <location>
        <begin position="785"/>
        <end position="800"/>
    </location>
</feature>
<evidence type="ECO:0000256" key="1">
    <source>
        <dbReference type="SAM" id="Coils"/>
    </source>
</evidence>
<feature type="region of interest" description="Disordered" evidence="2">
    <location>
        <begin position="492"/>
        <end position="563"/>
    </location>
</feature>
<organism evidence="3 4">
    <name type="scientific">Burkholderia pseudomallei (strain 1710b)</name>
    <dbReference type="NCBI Taxonomy" id="320372"/>
    <lineage>
        <taxon>Bacteria</taxon>
        <taxon>Pseudomonadati</taxon>
        <taxon>Pseudomonadota</taxon>
        <taxon>Betaproteobacteria</taxon>
        <taxon>Burkholderiales</taxon>
        <taxon>Burkholderiaceae</taxon>
        <taxon>Burkholderia</taxon>
        <taxon>pseudomallei group</taxon>
    </lineage>
</organism>
<gene>
    <name evidence="3" type="ordered locus">BURPS1710b_2653</name>
</gene>
<feature type="compositionally biased region" description="Basic and acidic residues" evidence="2">
    <location>
        <begin position="500"/>
        <end position="515"/>
    </location>
</feature>
<sequence length="800" mass="92669">MRTGIGSLLQIARGRTRRAPPERGVQRLRVVLEDELRDERRHAQIEEQPQRLRGDVDVFPRDVLAQHAEHDDVEQVQLVAALPEPADEAGDERRRRGLGRRAAPEAVQQRRGGERDHRHAPDDVLHDRTRQVRDGDREAGDPLDRAAAAARHRARGQQRRAGAHRDRVEARQVAVQRDDLVVRVQAPIHRRDENRHAQEQQDVAAALEQQAQNRERQIEHLLDRQRPEDVHAVVEIADLGHQHVVPESQHGQHRDEHARRVRLVDERAHAERAERDDHRQHEHEARQDPRRAEPVEGRRPNRAERAEAPGRRRRDQEARHREEHRDAVVAVARDRLDRAGQPWDVERQHVQPVRQVKMQDQHEQDRNPAQQVHAIATFFQFHHPFLFQIPAPRRPAGGRSRGAALQVRLHAHQMTSDVLDLVNAIRQRQRDAFATFATFATFAPFAARAAVRRERRPPRRDPDVSVRVDRHALLARPFAIARHRLLQRQAGRQVQLEPAAADRHRIAAAKTERAGRVPRVPLDAAEQRGDQPRARRPGDEVQRCSGGQPHVGQRIRRDRRRAVDPCARRMQAALPGNGRGDLPMMREHPQPARRFDAQSRSIRRGQRRDVADAARHVVAEPREDLVRRVRIARVDETARRRALADRTRDAQRQRELQRQRRAVAARADLGRPCVLAARDLPHRLQRRGMEHDLRRGLGEQPREIARRLPVDRAARDPVMRVERARARMGGLREPCEPLRVARGHHDRHRRRERGHRHQIEQHRLGERAGTRHEQIDRHRQRPRRSSSAAIRAATSAAQRP</sequence>
<dbReference type="KEGG" id="bpm:BURPS1710b_2653"/>
<dbReference type="EnsemblBacteria" id="ABA49856">
    <property type="protein sequence ID" value="ABA49856"/>
    <property type="gene ID" value="BURPS1710b_2653"/>
</dbReference>
<reference evidence="3 4" key="1">
    <citation type="submission" date="2005-09" db="EMBL/GenBank/DDBJ databases">
        <authorList>
            <person name="Woods D.E."/>
            <person name="Nierman W.C."/>
        </authorList>
    </citation>
    <scope>NUCLEOTIDE SEQUENCE [LARGE SCALE GENOMIC DNA]</scope>
    <source>
        <strain evidence="3 4">1710b</strain>
    </source>
</reference>
<feature type="compositionally biased region" description="Basic residues" evidence="2">
    <location>
        <begin position="741"/>
        <end position="756"/>
    </location>
</feature>
<evidence type="ECO:0000313" key="4">
    <source>
        <dbReference type="Proteomes" id="UP000002700"/>
    </source>
</evidence>
<feature type="region of interest" description="Disordered" evidence="2">
    <location>
        <begin position="741"/>
        <end position="800"/>
    </location>
</feature>
<dbReference type="AlphaFoldDB" id="Q3JQW4"/>
<evidence type="ECO:0000313" key="3">
    <source>
        <dbReference type="EMBL" id="ABA49856.1"/>
    </source>
</evidence>
<name>Q3JQW4_BURP1</name>
<accession>Q3JQW4</accession>
<feature type="compositionally biased region" description="Basic and acidic residues" evidence="2">
    <location>
        <begin position="757"/>
        <end position="777"/>
    </location>
</feature>
<keyword evidence="1" id="KW-0175">Coiled coil</keyword>
<feature type="region of interest" description="Disordered" evidence="2">
    <location>
        <begin position="270"/>
        <end position="326"/>
    </location>
</feature>
<protein>
    <submittedName>
        <fullName evidence="3">Apical junction molecule protein 1, isoform a, putative</fullName>
    </submittedName>
</protein>
<feature type="region of interest" description="Disordered" evidence="2">
    <location>
        <begin position="80"/>
        <end position="171"/>
    </location>
</feature>